<gene>
    <name evidence="1" type="ORF">GMARGA_LOCUS36438</name>
</gene>
<dbReference type="EMBL" id="CAJVQB010071745">
    <property type="protein sequence ID" value="CAG8843243.1"/>
    <property type="molecule type" value="Genomic_DNA"/>
</dbReference>
<evidence type="ECO:0000313" key="1">
    <source>
        <dbReference type="EMBL" id="CAG8843243.1"/>
    </source>
</evidence>
<sequence>MVEELNKLVAKREIDNEEKIDEIQLNREETDKSNSSAISCNNK</sequence>
<protein>
    <submittedName>
        <fullName evidence="1">32062_t:CDS:1</fullName>
    </submittedName>
</protein>
<accession>A0ABN7WY22</accession>
<comment type="caution">
    <text evidence="1">The sequence shown here is derived from an EMBL/GenBank/DDBJ whole genome shotgun (WGS) entry which is preliminary data.</text>
</comment>
<name>A0ABN7WY22_GIGMA</name>
<proteinExistence type="predicted"/>
<evidence type="ECO:0000313" key="2">
    <source>
        <dbReference type="Proteomes" id="UP000789901"/>
    </source>
</evidence>
<keyword evidence="2" id="KW-1185">Reference proteome</keyword>
<feature type="non-terminal residue" evidence="1">
    <location>
        <position position="43"/>
    </location>
</feature>
<reference evidence="1 2" key="1">
    <citation type="submission" date="2021-06" db="EMBL/GenBank/DDBJ databases">
        <authorList>
            <person name="Kallberg Y."/>
            <person name="Tangrot J."/>
            <person name="Rosling A."/>
        </authorList>
    </citation>
    <scope>NUCLEOTIDE SEQUENCE [LARGE SCALE GENOMIC DNA]</scope>
    <source>
        <strain evidence="1 2">120-4 pot B 10/14</strain>
    </source>
</reference>
<dbReference type="Proteomes" id="UP000789901">
    <property type="component" value="Unassembled WGS sequence"/>
</dbReference>
<organism evidence="1 2">
    <name type="scientific">Gigaspora margarita</name>
    <dbReference type="NCBI Taxonomy" id="4874"/>
    <lineage>
        <taxon>Eukaryota</taxon>
        <taxon>Fungi</taxon>
        <taxon>Fungi incertae sedis</taxon>
        <taxon>Mucoromycota</taxon>
        <taxon>Glomeromycotina</taxon>
        <taxon>Glomeromycetes</taxon>
        <taxon>Diversisporales</taxon>
        <taxon>Gigasporaceae</taxon>
        <taxon>Gigaspora</taxon>
    </lineage>
</organism>